<accession>A0A0B1TDF2</accession>
<protein>
    <recommendedName>
        <fullName evidence="3">Reverse transcriptase domain-containing protein</fullName>
    </recommendedName>
</protein>
<evidence type="ECO:0000313" key="2">
    <source>
        <dbReference type="Proteomes" id="UP000053660"/>
    </source>
</evidence>
<dbReference type="AlphaFoldDB" id="A0A0B1TDF2"/>
<dbReference type="EMBL" id="KN550791">
    <property type="protein sequence ID" value="KHJ93395.1"/>
    <property type="molecule type" value="Genomic_DNA"/>
</dbReference>
<evidence type="ECO:0000313" key="1">
    <source>
        <dbReference type="EMBL" id="KHJ93395.1"/>
    </source>
</evidence>
<name>A0A0B1TDF2_OESDE</name>
<proteinExistence type="predicted"/>
<gene>
    <name evidence="1" type="ORF">OESDEN_06698</name>
</gene>
<keyword evidence="2" id="KW-1185">Reference proteome</keyword>
<organism evidence="1 2">
    <name type="scientific">Oesophagostomum dentatum</name>
    <name type="common">Nodular worm</name>
    <dbReference type="NCBI Taxonomy" id="61180"/>
    <lineage>
        <taxon>Eukaryota</taxon>
        <taxon>Metazoa</taxon>
        <taxon>Ecdysozoa</taxon>
        <taxon>Nematoda</taxon>
        <taxon>Chromadorea</taxon>
        <taxon>Rhabditida</taxon>
        <taxon>Rhabditina</taxon>
        <taxon>Rhabditomorpha</taxon>
        <taxon>Strongyloidea</taxon>
        <taxon>Strongylidae</taxon>
        <taxon>Oesophagostomum</taxon>
    </lineage>
</organism>
<dbReference type="Proteomes" id="UP000053660">
    <property type="component" value="Unassembled WGS sequence"/>
</dbReference>
<dbReference type="OrthoDB" id="6778366at2759"/>
<reference evidence="1 2" key="1">
    <citation type="submission" date="2014-03" db="EMBL/GenBank/DDBJ databases">
        <title>Draft genome of the hookworm Oesophagostomum dentatum.</title>
        <authorList>
            <person name="Mitreva M."/>
        </authorList>
    </citation>
    <scope>NUCLEOTIDE SEQUENCE [LARGE SCALE GENOMIC DNA]</scope>
    <source>
        <strain evidence="1 2">OD-Hann</strain>
    </source>
</reference>
<evidence type="ECO:0008006" key="3">
    <source>
        <dbReference type="Google" id="ProtNLM"/>
    </source>
</evidence>
<sequence>MTSPAFSLIISQSETAENAYEKILTFSRTAATNCWTFPVDPPRISQHIPVDPPRISQHTQALLTARIALRNDPSSIGRVTYSTAFKASRISLQQDIRKRKAWLIQKAIEKRSSLKEAQRRGNYETRRLLMKDPETGEYSQQATETSVACYYNELYTPSVAFPLYIPSSLESCPPFCVDEAEHALSQLHLGKSPGPDGLTSEQLALAKTNLAPFLTVLLNGINVATPLLRILHLHM</sequence>